<evidence type="ECO:0000256" key="8">
    <source>
        <dbReference type="ARBA" id="ARBA00023077"/>
    </source>
</evidence>
<dbReference type="PANTHER" id="PTHR32552">
    <property type="entry name" value="FERRICHROME IRON RECEPTOR-RELATED"/>
    <property type="match status" value="1"/>
</dbReference>
<evidence type="ECO:0000256" key="6">
    <source>
        <dbReference type="ARBA" id="ARBA00023004"/>
    </source>
</evidence>
<dbReference type="Gene3D" id="2.40.170.20">
    <property type="entry name" value="TonB-dependent receptor, beta-barrel domain"/>
    <property type="match status" value="1"/>
</dbReference>
<comment type="similarity">
    <text evidence="11 12">Belongs to the TonB-dependent receptor family.</text>
</comment>
<feature type="domain" description="TonB-dependent receptor-like beta-barrel" evidence="13">
    <location>
        <begin position="260"/>
        <end position="733"/>
    </location>
</feature>
<dbReference type="InterPro" id="IPR039426">
    <property type="entry name" value="TonB-dep_rcpt-like"/>
</dbReference>
<protein>
    <submittedName>
        <fullName evidence="15">TonB-dependent receptor</fullName>
    </submittedName>
</protein>
<gene>
    <name evidence="15" type="ORF">AAC691_12130</name>
</gene>
<comment type="subcellular location">
    <subcellularLocation>
        <location evidence="1 11">Cell outer membrane</location>
        <topology evidence="1 11">Multi-pass membrane protein</topology>
    </subcellularLocation>
</comment>
<evidence type="ECO:0000256" key="10">
    <source>
        <dbReference type="ARBA" id="ARBA00023237"/>
    </source>
</evidence>
<evidence type="ECO:0000256" key="5">
    <source>
        <dbReference type="ARBA" id="ARBA00022692"/>
    </source>
</evidence>
<evidence type="ECO:0000256" key="12">
    <source>
        <dbReference type="RuleBase" id="RU003357"/>
    </source>
</evidence>
<keyword evidence="3 11" id="KW-1134">Transmembrane beta strand</keyword>
<feature type="domain" description="TonB-dependent receptor plug" evidence="14">
    <location>
        <begin position="78"/>
        <end position="181"/>
    </location>
</feature>
<keyword evidence="7" id="KW-0406">Ion transport</keyword>
<dbReference type="PROSITE" id="PS52016">
    <property type="entry name" value="TONB_DEPENDENT_REC_3"/>
    <property type="match status" value="1"/>
</dbReference>
<name>A0ABZ3CZZ4_9PROT</name>
<reference evidence="15 16" key="1">
    <citation type="submission" date="2024-04" db="EMBL/GenBank/DDBJ databases">
        <title>Complete genome sequence of Nguyenibacter vanlangesis HBCM-1154, a strain capable of nitrogen fixation, IAA production, and phosphorus solubilization isolated from sugarcane soil.</title>
        <authorList>
            <person name="MY HANH P."/>
        </authorList>
    </citation>
    <scope>NUCLEOTIDE SEQUENCE [LARGE SCALE GENOMIC DNA]</scope>
    <source>
        <strain evidence="15 16">HBCM 1154</strain>
    </source>
</reference>
<dbReference type="PANTHER" id="PTHR32552:SF81">
    <property type="entry name" value="TONB-DEPENDENT OUTER MEMBRANE RECEPTOR"/>
    <property type="match status" value="1"/>
</dbReference>
<evidence type="ECO:0000256" key="7">
    <source>
        <dbReference type="ARBA" id="ARBA00023065"/>
    </source>
</evidence>
<keyword evidence="16" id="KW-1185">Reference proteome</keyword>
<evidence type="ECO:0000256" key="1">
    <source>
        <dbReference type="ARBA" id="ARBA00004571"/>
    </source>
</evidence>
<evidence type="ECO:0000259" key="14">
    <source>
        <dbReference type="Pfam" id="PF07715"/>
    </source>
</evidence>
<dbReference type="Pfam" id="PF00593">
    <property type="entry name" value="TonB_dep_Rec_b-barrel"/>
    <property type="match status" value="1"/>
</dbReference>
<evidence type="ECO:0000256" key="2">
    <source>
        <dbReference type="ARBA" id="ARBA00022448"/>
    </source>
</evidence>
<organism evidence="15 16">
    <name type="scientific">Nguyenibacter vanlangensis</name>
    <dbReference type="NCBI Taxonomy" id="1216886"/>
    <lineage>
        <taxon>Bacteria</taxon>
        <taxon>Pseudomonadati</taxon>
        <taxon>Pseudomonadota</taxon>
        <taxon>Alphaproteobacteria</taxon>
        <taxon>Acetobacterales</taxon>
        <taxon>Acetobacteraceae</taxon>
        <taxon>Nguyenibacter</taxon>
    </lineage>
</organism>
<keyword evidence="15" id="KW-0675">Receptor</keyword>
<keyword evidence="10 11" id="KW-0998">Cell outer membrane</keyword>
<keyword evidence="2 11" id="KW-0813">Transport</keyword>
<keyword evidence="8 12" id="KW-0798">TonB box</keyword>
<evidence type="ECO:0000256" key="11">
    <source>
        <dbReference type="PROSITE-ProRule" id="PRU01360"/>
    </source>
</evidence>
<dbReference type="SUPFAM" id="SSF56935">
    <property type="entry name" value="Porins"/>
    <property type="match status" value="1"/>
</dbReference>
<keyword evidence="6" id="KW-0408">Iron</keyword>
<dbReference type="Proteomes" id="UP001449795">
    <property type="component" value="Chromosome"/>
</dbReference>
<evidence type="ECO:0000256" key="3">
    <source>
        <dbReference type="ARBA" id="ARBA00022452"/>
    </source>
</evidence>
<keyword evidence="5 11" id="KW-0812">Transmembrane</keyword>
<keyword evidence="9 11" id="KW-0472">Membrane</keyword>
<dbReference type="InterPro" id="IPR000531">
    <property type="entry name" value="Beta-barrel_TonB"/>
</dbReference>
<evidence type="ECO:0000256" key="9">
    <source>
        <dbReference type="ARBA" id="ARBA00023136"/>
    </source>
</evidence>
<evidence type="ECO:0000313" key="15">
    <source>
        <dbReference type="EMBL" id="XAE41076.1"/>
    </source>
</evidence>
<accession>A0ABZ3CZZ4</accession>
<evidence type="ECO:0000259" key="13">
    <source>
        <dbReference type="Pfam" id="PF00593"/>
    </source>
</evidence>
<dbReference type="EMBL" id="CP152276">
    <property type="protein sequence ID" value="XAE41076.1"/>
    <property type="molecule type" value="Genomic_DNA"/>
</dbReference>
<evidence type="ECO:0000313" key="16">
    <source>
        <dbReference type="Proteomes" id="UP001449795"/>
    </source>
</evidence>
<dbReference type="RefSeq" id="WP_342627074.1">
    <property type="nucleotide sequence ID" value="NZ_CP152276.1"/>
</dbReference>
<dbReference type="InterPro" id="IPR012910">
    <property type="entry name" value="Plug_dom"/>
</dbReference>
<sequence>MIPVRIPSFGRRIGVRMLLCGTMLQVCPASIAAARRAPPHASTRHAISSARNIHQARPEAMTVTGTRRFNFAHAQREADSTTHISAETLRDRHVVAVTDLQNLAPNLTVQSLKGTQSINYHLRGVGLDDYYENNVSSVMVYVDDVAYPFSSMTDGMMFDIADVGIAPGPAGFTHGTPDSGGEVSLHSADPTSTWHGGASEDIASYARSITNGYISGPIARNLTFRLAGQTIQGGGWQYDPSNGAHLGDQDQSALRGKLRWTPDSRTSIQIGGHWTRDNSELVNGKPVINLDPSWQHYPDLSGYRQTAWDMRPDFAKLVGRPDTLKPSEHNIFWGADVRIGHDFGFAKFDTISAFETERQGEYSDEDGTALATGDVYRNVDANAFSQEVKLTSADGHPLHWVIGAYYARSRMAQQFFSNFTDYKGRGYISQSSYDQNQQAFSQYANLEYRLTHTINLIGGLNHMSDDRQLLNYRTIQYGHSNLAFVPEGALTNQIGGLLGIQDQFTEHFQGYFKVSKGFKPGGFAANNTVAQAQLNAFKPESLVAYELGFKSDPLPGKLRLNGAAFYYDYHNQQVVSSFLLTDYGPLGTYVNVPRSNIWGIEFSADARPLAHVYLNGNMGYERGTYTTFDALNTPATNAYHAATGVYRAFYTDYSGTDLGIPKLTMTGSAAYRTDLTADLTGELGVNGNYRDSQAMTIGGTGAYRLPSYFLMGACATVASKAHGWSATVYATNLLDRHYSVTSSSESTTYQHVPGAPRFIGGRLSYGF</sequence>
<proteinExistence type="inferred from homology"/>
<dbReference type="Pfam" id="PF07715">
    <property type="entry name" value="Plug"/>
    <property type="match status" value="1"/>
</dbReference>
<evidence type="ECO:0000256" key="4">
    <source>
        <dbReference type="ARBA" id="ARBA00022496"/>
    </source>
</evidence>
<keyword evidence="4" id="KW-0410">Iron transport</keyword>
<dbReference type="InterPro" id="IPR036942">
    <property type="entry name" value="Beta-barrel_TonB_sf"/>
</dbReference>